<dbReference type="PANTHER" id="PTHR42776">
    <property type="entry name" value="SERINE PEPTIDASE S9 FAMILY MEMBER"/>
    <property type="match status" value="1"/>
</dbReference>
<dbReference type="InterPro" id="IPR029058">
    <property type="entry name" value="AB_hydrolase_fold"/>
</dbReference>
<feature type="domain" description="Peptidase S9 prolyl oligopeptidase catalytic" evidence="4">
    <location>
        <begin position="469"/>
        <end position="668"/>
    </location>
</feature>
<proteinExistence type="predicted"/>
<evidence type="ECO:0000313" key="6">
    <source>
        <dbReference type="Proteomes" id="UP000076079"/>
    </source>
</evidence>
<dbReference type="PATRIC" id="fig|1813736.3.peg.3381"/>
<gene>
    <name evidence="5" type="primary">ptpA_5</name>
    <name evidence="5" type="ORF">LuPra_03179</name>
</gene>
<dbReference type="Proteomes" id="UP000076079">
    <property type="component" value="Chromosome"/>
</dbReference>
<dbReference type="SUPFAM" id="SSF82171">
    <property type="entry name" value="DPP6 N-terminal domain-like"/>
    <property type="match status" value="1"/>
</dbReference>
<dbReference type="Gene3D" id="2.120.10.30">
    <property type="entry name" value="TolB, C-terminal domain"/>
    <property type="match status" value="2"/>
</dbReference>
<keyword evidence="6" id="KW-1185">Reference proteome</keyword>
<reference evidence="6" key="2">
    <citation type="submission" date="2016-04" db="EMBL/GenBank/DDBJ databases">
        <title>First Complete Genome Sequence of a Subdivision 6 Acidobacterium.</title>
        <authorList>
            <person name="Huang S."/>
            <person name="Vieira S."/>
            <person name="Bunk B."/>
            <person name="Riedel T."/>
            <person name="Sproeer C."/>
            <person name="Overmann J."/>
        </authorList>
    </citation>
    <scope>NUCLEOTIDE SEQUENCE [LARGE SCALE GENOMIC DNA]</scope>
    <source>
        <strain evidence="6">DSM 100886 HEG_-6_39</strain>
    </source>
</reference>
<dbReference type="Pfam" id="PF07676">
    <property type="entry name" value="PD40"/>
    <property type="match status" value="2"/>
</dbReference>
<feature type="chain" id="PRO_5007511680" evidence="3">
    <location>
        <begin position="29"/>
        <end position="690"/>
    </location>
</feature>
<dbReference type="SUPFAM" id="SSF53474">
    <property type="entry name" value="alpha/beta-Hydrolases"/>
    <property type="match status" value="1"/>
</dbReference>
<name>A0A143PMY7_LUTPR</name>
<keyword evidence="3" id="KW-0732">Signal</keyword>
<evidence type="ECO:0000259" key="4">
    <source>
        <dbReference type="Pfam" id="PF00326"/>
    </source>
</evidence>
<protein>
    <submittedName>
        <fullName evidence="5">Prolyl tripeptidyl peptidase</fullName>
        <ecNumber evidence="5">3.4.14.12</ecNumber>
    </submittedName>
</protein>
<keyword evidence="2" id="KW-0645">Protease</keyword>
<dbReference type="AlphaFoldDB" id="A0A143PMY7"/>
<dbReference type="Gene3D" id="3.40.50.1820">
    <property type="entry name" value="alpha/beta hydrolase"/>
    <property type="match status" value="1"/>
</dbReference>
<dbReference type="InterPro" id="IPR001375">
    <property type="entry name" value="Peptidase_S9_cat"/>
</dbReference>
<dbReference type="InterPro" id="IPR011042">
    <property type="entry name" value="6-blade_b-propeller_TolB-like"/>
</dbReference>
<dbReference type="GO" id="GO:0004252">
    <property type="term" value="F:serine-type endopeptidase activity"/>
    <property type="evidence" value="ECO:0007669"/>
    <property type="project" value="TreeGrafter"/>
</dbReference>
<dbReference type="KEGG" id="abac:LuPra_03179"/>
<dbReference type="OrthoDB" id="108903at2"/>
<evidence type="ECO:0000256" key="2">
    <source>
        <dbReference type="ARBA" id="ARBA00022825"/>
    </source>
</evidence>
<evidence type="ECO:0000256" key="3">
    <source>
        <dbReference type="SAM" id="SignalP"/>
    </source>
</evidence>
<dbReference type="PANTHER" id="PTHR42776:SF27">
    <property type="entry name" value="DIPEPTIDYL PEPTIDASE FAMILY MEMBER 6"/>
    <property type="match status" value="1"/>
</dbReference>
<feature type="signal peptide" evidence="3">
    <location>
        <begin position="1"/>
        <end position="28"/>
    </location>
</feature>
<keyword evidence="1 5" id="KW-0378">Hydrolase</keyword>
<reference evidence="5 6" key="1">
    <citation type="journal article" date="2016" name="Genome Announc.">
        <title>First Complete Genome Sequence of a Subdivision 6 Acidobacterium Strain.</title>
        <authorList>
            <person name="Huang S."/>
            <person name="Vieira S."/>
            <person name="Bunk B."/>
            <person name="Riedel T."/>
            <person name="Sproer C."/>
            <person name="Overmann J."/>
        </authorList>
    </citation>
    <scope>NUCLEOTIDE SEQUENCE [LARGE SCALE GENOMIC DNA]</scope>
    <source>
        <strain evidence="6">DSM 100886 HEG_-6_39</strain>
    </source>
</reference>
<keyword evidence="2" id="KW-0720">Serine protease</keyword>
<dbReference type="EC" id="3.4.14.12" evidence="5"/>
<dbReference type="EMBL" id="CP015136">
    <property type="protein sequence ID" value="AMY09952.1"/>
    <property type="molecule type" value="Genomic_DNA"/>
</dbReference>
<evidence type="ECO:0000256" key="1">
    <source>
        <dbReference type="ARBA" id="ARBA00022801"/>
    </source>
</evidence>
<sequence precursor="true">MTADRFVLPRVAVAILSLTILCPAGLRAQSAAAGAPHVPTIDELVELGTVGAATLSPDGRWVAYEESGTDWERDTFVTQLFVADTSTGTVTQLTRGKESAGDIEWSPDSRWITFLRNVDGKGQINAIRPDGGEAIVLSRQDESVANHEWTPDGTTIVFAAPEGEDAAAKARKESLGDFTVVRKDYRYAQLWTLTVAEALQAPAKAKQRTRGTERHVGAFDVAPDGRRVAFHASRTPDLVDSGSSDVFLLDLGTDVVSPLVSQPGPDTNPRWSPDGSRIAFQSAMGEPRFFHANGRVAVVPAAGGAPVSVTDRLDEDAQLAGWTPTGLYVTALQKTASHLFRIDPAAGTVARVSMPDALAMQGASFSADGSRVAYVAGSVTTLPEVYTAVVAGFVAKAWTTRSTRLAHWTLGTREVISWKSQDGEVIEGVLIKPRDYDSSKKYPLLCVIHGGPTGIDRPQAIDARYYPTDLWAARGALVLKVNYRGSAGYGQRFRQLNVRNLGVGDAWDVLSGIDALVAKGMVDPGRLGCMGWSQGGYISAFLTTSSTRFKAISVGAGISNWSTYYYNTDITPFTIQYLDADPARDPEIYRKTSPMSYVMNAKTPTLIQHGELDRRVPIANGYELRQGLQDRGVPVEMIVYKGFGHGITKPKSMRATMQHNLQWFNHYIFGDAAPDFTTAPPKAATSTSPE</sequence>
<dbReference type="InterPro" id="IPR011659">
    <property type="entry name" value="WD40"/>
</dbReference>
<dbReference type="RefSeq" id="WP_110174719.1">
    <property type="nucleotide sequence ID" value="NZ_CP015136.1"/>
</dbReference>
<evidence type="ECO:0000313" key="5">
    <source>
        <dbReference type="EMBL" id="AMY09952.1"/>
    </source>
</evidence>
<dbReference type="STRING" id="1855912.LuPra_03179"/>
<organism evidence="5 6">
    <name type="scientific">Luteitalea pratensis</name>
    <dbReference type="NCBI Taxonomy" id="1855912"/>
    <lineage>
        <taxon>Bacteria</taxon>
        <taxon>Pseudomonadati</taxon>
        <taxon>Acidobacteriota</taxon>
        <taxon>Vicinamibacteria</taxon>
        <taxon>Vicinamibacterales</taxon>
        <taxon>Vicinamibacteraceae</taxon>
        <taxon>Luteitalea</taxon>
    </lineage>
</organism>
<dbReference type="Pfam" id="PF00326">
    <property type="entry name" value="Peptidase_S9"/>
    <property type="match status" value="1"/>
</dbReference>
<dbReference type="GO" id="GO:0006508">
    <property type="term" value="P:proteolysis"/>
    <property type="evidence" value="ECO:0007669"/>
    <property type="project" value="InterPro"/>
</dbReference>
<accession>A0A143PMY7</accession>